<evidence type="ECO:0000313" key="2">
    <source>
        <dbReference type="Proteomes" id="UP000199754"/>
    </source>
</evidence>
<dbReference type="PIRSF" id="PIRSF032025">
    <property type="entry name" value="UCP032025"/>
    <property type="match status" value="1"/>
</dbReference>
<dbReference type="AlphaFoldDB" id="A0A221JX03"/>
<protein>
    <submittedName>
        <fullName evidence="1">Lysophospholipase</fullName>
    </submittedName>
</protein>
<dbReference type="EMBL" id="CP022415">
    <property type="protein sequence ID" value="ASM71160.1"/>
    <property type="molecule type" value="Genomic_DNA"/>
</dbReference>
<dbReference type="STRING" id="1402135.SAMN05444149_102335"/>
<organism evidence="1 2">
    <name type="scientific">Pseudosulfitobacter pseudonitzschiae</name>
    <dbReference type="NCBI Taxonomy" id="1402135"/>
    <lineage>
        <taxon>Bacteria</taxon>
        <taxon>Pseudomonadati</taxon>
        <taxon>Pseudomonadota</taxon>
        <taxon>Alphaproteobacteria</taxon>
        <taxon>Rhodobacterales</taxon>
        <taxon>Roseobacteraceae</taxon>
        <taxon>Pseudosulfitobacter</taxon>
    </lineage>
</organism>
<accession>A0A221JX03</accession>
<evidence type="ECO:0000313" key="1">
    <source>
        <dbReference type="EMBL" id="ASM71160.1"/>
    </source>
</evidence>
<dbReference type="Pfam" id="PF07370">
    <property type="entry name" value="DUF1489"/>
    <property type="match status" value="1"/>
</dbReference>
<sequence>MGKAVNKSCVNLIKLSVGTENVDDLATWQSSKQAQTAKGQPRHITRMFPKRVDEILNGGSIYWVIKGVIQARQRILRLDEVIGGDGIRRCAIVLDPELIRTQTSLRRPFQGWRYLIPADAPPDLPKGRESEDPLPVELNRALAEIGVL</sequence>
<name>A0A221JX03_9RHOB</name>
<dbReference type="Proteomes" id="UP000199754">
    <property type="component" value="Chromosome"/>
</dbReference>
<reference evidence="1 2" key="1">
    <citation type="submission" date="2017-07" db="EMBL/GenBank/DDBJ databases">
        <title>Genome Sequence of Sulfitobacter pseudonitzschiae Strain SMR1 Isolated from a culture of the Diatom Skeletonema marinoi.</title>
        <authorList>
            <person name="Topel M."/>
            <person name="Pinder M.I.M."/>
            <person name="Johansson O.N."/>
            <person name="Kourtchenko O."/>
            <person name="Godhe A."/>
            <person name="Clarke A.K."/>
        </authorList>
    </citation>
    <scope>NUCLEOTIDE SEQUENCE [LARGE SCALE GENOMIC DNA]</scope>
    <source>
        <strain evidence="1 2">SMR1</strain>
    </source>
</reference>
<dbReference type="InterPro" id="IPR008320">
    <property type="entry name" value="UCP032025"/>
</dbReference>
<gene>
    <name evidence="1" type="ORF">SULPSESMR1_00325</name>
</gene>
<keyword evidence="2" id="KW-1185">Reference proteome</keyword>
<dbReference type="eggNOG" id="COG5458">
    <property type="taxonomic scope" value="Bacteria"/>
</dbReference>
<proteinExistence type="predicted"/>
<dbReference type="KEGG" id="spse:SULPSESMR1_00325"/>